<dbReference type="EMBL" id="LNCU01000029">
    <property type="protein sequence ID" value="KWV59653.1"/>
    <property type="molecule type" value="Genomic_DNA"/>
</dbReference>
<reference evidence="1 2" key="1">
    <citation type="submission" date="2015-11" db="EMBL/GenBank/DDBJ databases">
        <title>Draft Genome Sequence of the Strain BR 10303 (Bradyrhizobium sp.) isolated from nodules of Centrolobium paraense.</title>
        <authorList>
            <person name="Zelli J.E."/>
            <person name="Simoes-Araujo J.L."/>
            <person name="Barauna A.C."/>
            <person name="Silva K."/>
        </authorList>
    </citation>
    <scope>NUCLEOTIDE SEQUENCE [LARGE SCALE GENOMIC DNA]</scope>
    <source>
        <strain evidence="1 2">BR 10303</strain>
    </source>
</reference>
<gene>
    <name evidence="1" type="ORF">AS156_30885</name>
</gene>
<evidence type="ECO:0000313" key="2">
    <source>
        <dbReference type="Proteomes" id="UP000057737"/>
    </source>
</evidence>
<sequence length="128" mass="14478">MIAWAGGNFDRLLTLCRRNAYWPTWITHQMEECGARPTVAQTQIIKELISTAGPYDLTRRQRWIMWQIADGVLDLKELVAAAQTAVPFAGCTKIDRCVGNDLSRMKTLLVGKEPRQHKLCDAYARGSK</sequence>
<organism evidence="1 2">
    <name type="scientific">Bradyrhizobium macuxiense</name>
    <dbReference type="NCBI Taxonomy" id="1755647"/>
    <lineage>
        <taxon>Bacteria</taxon>
        <taxon>Pseudomonadati</taxon>
        <taxon>Pseudomonadota</taxon>
        <taxon>Alphaproteobacteria</taxon>
        <taxon>Hyphomicrobiales</taxon>
        <taxon>Nitrobacteraceae</taxon>
        <taxon>Bradyrhizobium</taxon>
    </lineage>
</organism>
<comment type="caution">
    <text evidence="1">The sequence shown here is derived from an EMBL/GenBank/DDBJ whole genome shotgun (WGS) entry which is preliminary data.</text>
</comment>
<dbReference type="Proteomes" id="UP000057737">
    <property type="component" value="Unassembled WGS sequence"/>
</dbReference>
<dbReference type="AlphaFoldDB" id="A0A109K2T6"/>
<evidence type="ECO:0000313" key="1">
    <source>
        <dbReference type="EMBL" id="KWV59653.1"/>
    </source>
</evidence>
<name>A0A109K2T6_9BRAD</name>
<accession>A0A109K2T6</accession>
<proteinExistence type="predicted"/>
<keyword evidence="2" id="KW-1185">Reference proteome</keyword>
<protein>
    <submittedName>
        <fullName evidence="1">Uncharacterized protein</fullName>
    </submittedName>
</protein>